<comment type="caution">
    <text evidence="7">The sequence shown here is derived from an EMBL/GenBank/DDBJ whole genome shotgun (WGS) entry which is preliminary data.</text>
</comment>
<keyword evidence="2 5" id="KW-0805">Transcription regulation</keyword>
<keyword evidence="1 5" id="KW-0678">Repressor</keyword>
<dbReference type="InterPro" id="IPR036388">
    <property type="entry name" value="WH-like_DNA-bd_sf"/>
</dbReference>
<proteinExistence type="inferred from homology"/>
<dbReference type="AlphaFoldDB" id="A0A369LM29"/>
<dbReference type="Pfam" id="PF01628">
    <property type="entry name" value="HrcA"/>
    <property type="match status" value="1"/>
</dbReference>
<organism evidence="7 8">
    <name type="scientific">Slackia isoflavoniconvertens</name>
    <dbReference type="NCBI Taxonomy" id="572010"/>
    <lineage>
        <taxon>Bacteria</taxon>
        <taxon>Bacillati</taxon>
        <taxon>Actinomycetota</taxon>
        <taxon>Coriobacteriia</taxon>
        <taxon>Eggerthellales</taxon>
        <taxon>Eggerthellaceae</taxon>
        <taxon>Slackia</taxon>
    </lineage>
</organism>
<dbReference type="Gene3D" id="3.30.450.40">
    <property type="match status" value="1"/>
</dbReference>
<evidence type="ECO:0000313" key="8">
    <source>
        <dbReference type="Proteomes" id="UP000253975"/>
    </source>
</evidence>
<dbReference type="InterPro" id="IPR002571">
    <property type="entry name" value="HrcA"/>
</dbReference>
<dbReference type="PIRSF" id="PIRSF005485">
    <property type="entry name" value="HrcA"/>
    <property type="match status" value="1"/>
</dbReference>
<dbReference type="RefSeq" id="WP_114614971.1">
    <property type="nucleotide sequence ID" value="NZ_CALIRK010000011.1"/>
</dbReference>
<dbReference type="Gene3D" id="1.10.10.10">
    <property type="entry name" value="Winged helix-like DNA-binding domain superfamily/Winged helix DNA-binding domain"/>
    <property type="match status" value="1"/>
</dbReference>
<keyword evidence="3 5" id="KW-0346">Stress response</keyword>
<dbReference type="SUPFAM" id="SSF55781">
    <property type="entry name" value="GAF domain-like"/>
    <property type="match status" value="1"/>
</dbReference>
<dbReference type="NCBIfam" id="TIGR00331">
    <property type="entry name" value="hrcA"/>
    <property type="match status" value="1"/>
</dbReference>
<dbReference type="HAMAP" id="MF_00081">
    <property type="entry name" value="HrcA"/>
    <property type="match status" value="1"/>
</dbReference>
<dbReference type="Gene3D" id="3.30.390.60">
    <property type="entry name" value="Heat-inducible transcription repressor hrca homolog, domain 3"/>
    <property type="match status" value="1"/>
</dbReference>
<gene>
    <name evidence="5 7" type="primary">hrcA</name>
    <name evidence="7" type="ORF">C1881_02515</name>
</gene>
<protein>
    <recommendedName>
        <fullName evidence="5">Heat-inducible transcription repressor HrcA</fullName>
    </recommendedName>
</protein>
<dbReference type="GO" id="GO:0045892">
    <property type="term" value="P:negative regulation of DNA-templated transcription"/>
    <property type="evidence" value="ECO:0007669"/>
    <property type="project" value="UniProtKB-UniRule"/>
</dbReference>
<feature type="domain" description="Heat-inducible transcription repressor HrcA C-terminal" evidence="6">
    <location>
        <begin position="103"/>
        <end position="323"/>
    </location>
</feature>
<dbReference type="InterPro" id="IPR036390">
    <property type="entry name" value="WH_DNA-bd_sf"/>
</dbReference>
<comment type="similarity">
    <text evidence="5">Belongs to the HrcA family.</text>
</comment>
<comment type="function">
    <text evidence="5">Negative regulator of class I heat shock genes (grpE-dnaK-dnaJ and groELS operons). Prevents heat-shock induction of these operons.</text>
</comment>
<keyword evidence="4 5" id="KW-0804">Transcription</keyword>
<evidence type="ECO:0000256" key="3">
    <source>
        <dbReference type="ARBA" id="ARBA00023016"/>
    </source>
</evidence>
<dbReference type="Proteomes" id="UP000253975">
    <property type="component" value="Unassembled WGS sequence"/>
</dbReference>
<sequence length="336" mass="35820">MLSDRRQKVLQALIEEYIANAQPVGSRTLVDRYRLGVSSATVRNELSVLEDEGYLTSPHTSAGRVPTDAGYRAFVDDLLSREYGEDATGGMFDNVRDAATKMDDLMEQTSAALSRLTDCLSVVVAPSLLASSVKQISLVSMSSRRMLMVVVTDDGQVFNRSVEFAEDVSADELADVQNALNAALSGHSISEVRKAEGVRIEALSSPLARIVIDELVVCMAKADEGRAHSLGMSALLSKPEFSNSSAALPVLQVLEDDTVLMHLFDDVGSADKASDSLEVRIGKENSASELSGVSVVAAQYGSGEAQGVVAVIGPTRMDYSKVISVVRSAKSALKDL</sequence>
<dbReference type="SUPFAM" id="SSF46785">
    <property type="entry name" value="Winged helix' DNA-binding domain"/>
    <property type="match status" value="1"/>
</dbReference>
<dbReference type="GO" id="GO:0003677">
    <property type="term" value="F:DNA binding"/>
    <property type="evidence" value="ECO:0007669"/>
    <property type="project" value="InterPro"/>
</dbReference>
<accession>A0A369LM29</accession>
<evidence type="ECO:0000259" key="6">
    <source>
        <dbReference type="Pfam" id="PF01628"/>
    </source>
</evidence>
<dbReference type="EMBL" id="PPTO01000003">
    <property type="protein sequence ID" value="RDB60234.1"/>
    <property type="molecule type" value="Genomic_DNA"/>
</dbReference>
<dbReference type="PANTHER" id="PTHR34824:SF1">
    <property type="entry name" value="HEAT-INDUCIBLE TRANSCRIPTION REPRESSOR HRCA"/>
    <property type="match status" value="1"/>
</dbReference>
<dbReference type="InterPro" id="IPR029016">
    <property type="entry name" value="GAF-like_dom_sf"/>
</dbReference>
<evidence type="ECO:0000313" key="7">
    <source>
        <dbReference type="EMBL" id="RDB60234.1"/>
    </source>
</evidence>
<reference evidence="7 8" key="1">
    <citation type="journal article" date="2018" name="Elife">
        <title>Discovery and characterization of a prevalent human gut bacterial enzyme sufficient for the inactivation of a family of plant toxins.</title>
        <authorList>
            <person name="Koppel N."/>
            <person name="Bisanz J.E."/>
            <person name="Pandelia M.E."/>
            <person name="Turnbaugh P.J."/>
            <person name="Balskus E.P."/>
        </authorList>
    </citation>
    <scope>NUCLEOTIDE SEQUENCE [LARGE SCALE GENOMIC DNA]</scope>
    <source>
        <strain evidence="7 8">OB21 GAM31</strain>
    </source>
</reference>
<evidence type="ECO:0000256" key="5">
    <source>
        <dbReference type="HAMAP-Rule" id="MF_00081"/>
    </source>
</evidence>
<evidence type="ECO:0000256" key="1">
    <source>
        <dbReference type="ARBA" id="ARBA00022491"/>
    </source>
</evidence>
<dbReference type="InterPro" id="IPR021153">
    <property type="entry name" value="HrcA_C"/>
</dbReference>
<dbReference type="InterPro" id="IPR023120">
    <property type="entry name" value="WHTH_transcript_rep_HrcA_IDD"/>
</dbReference>
<evidence type="ECO:0000256" key="2">
    <source>
        <dbReference type="ARBA" id="ARBA00023015"/>
    </source>
</evidence>
<name>A0A369LM29_9ACTN</name>
<evidence type="ECO:0000256" key="4">
    <source>
        <dbReference type="ARBA" id="ARBA00023163"/>
    </source>
</evidence>
<dbReference type="PANTHER" id="PTHR34824">
    <property type="entry name" value="HEAT-INDUCIBLE TRANSCRIPTION REPRESSOR HRCA"/>
    <property type="match status" value="1"/>
</dbReference>